<feature type="transmembrane region" description="Helical" evidence="8">
    <location>
        <begin position="193"/>
        <end position="216"/>
    </location>
</feature>
<accession>A0A3S0I1L6</accession>
<keyword evidence="6 8" id="KW-0472">Membrane</keyword>
<evidence type="ECO:0000256" key="9">
    <source>
        <dbReference type="SAM" id="SignalP"/>
    </source>
</evidence>
<dbReference type="OrthoDB" id="9814202at2"/>
<dbReference type="InterPro" id="IPR029020">
    <property type="entry name" value="Ammonium/urea_transptr"/>
</dbReference>
<feature type="transmembrane region" description="Helical" evidence="8">
    <location>
        <begin position="348"/>
        <end position="371"/>
    </location>
</feature>
<dbReference type="InterPro" id="IPR018047">
    <property type="entry name" value="Ammonium_transpt_CS"/>
</dbReference>
<keyword evidence="3 8" id="KW-0813">Transport</keyword>
<dbReference type="Gene3D" id="1.10.3430.10">
    <property type="entry name" value="Ammonium transporter AmtB like domains"/>
    <property type="match status" value="1"/>
</dbReference>
<dbReference type="Pfam" id="PF00909">
    <property type="entry name" value="Ammonium_transp"/>
    <property type="match status" value="1"/>
</dbReference>
<dbReference type="GO" id="GO:0005886">
    <property type="term" value="C:plasma membrane"/>
    <property type="evidence" value="ECO:0007669"/>
    <property type="project" value="UniProtKB-SubCell"/>
</dbReference>
<feature type="chain" id="PRO_5018675036" description="Ammonium transporter" evidence="9">
    <location>
        <begin position="28"/>
        <end position="440"/>
    </location>
</feature>
<feature type="transmembrane region" description="Helical" evidence="8">
    <location>
        <begin position="43"/>
        <end position="65"/>
    </location>
</feature>
<comment type="caution">
    <text evidence="11">The sequence shown here is derived from an EMBL/GenBank/DDBJ whole genome shotgun (WGS) entry which is preliminary data.</text>
</comment>
<keyword evidence="5 8" id="KW-1133">Transmembrane helix</keyword>
<keyword evidence="4 8" id="KW-0812">Transmembrane</keyword>
<evidence type="ECO:0000313" key="11">
    <source>
        <dbReference type="EMBL" id="RTR21046.1"/>
    </source>
</evidence>
<dbReference type="GO" id="GO:0008519">
    <property type="term" value="F:ammonium channel activity"/>
    <property type="evidence" value="ECO:0007669"/>
    <property type="project" value="InterPro"/>
</dbReference>
<dbReference type="EMBL" id="RXMA01000007">
    <property type="protein sequence ID" value="RTR21046.1"/>
    <property type="molecule type" value="Genomic_DNA"/>
</dbReference>
<feature type="transmembrane region" description="Helical" evidence="8">
    <location>
        <begin position="131"/>
        <end position="149"/>
    </location>
</feature>
<evidence type="ECO:0000256" key="4">
    <source>
        <dbReference type="ARBA" id="ARBA00022692"/>
    </source>
</evidence>
<dbReference type="InterPro" id="IPR024041">
    <property type="entry name" value="NH4_transpt_AmtB-like_dom"/>
</dbReference>
<evidence type="ECO:0000259" key="10">
    <source>
        <dbReference type="Pfam" id="PF00909"/>
    </source>
</evidence>
<evidence type="ECO:0000256" key="8">
    <source>
        <dbReference type="RuleBase" id="RU362002"/>
    </source>
</evidence>
<feature type="transmembrane region" description="Helical" evidence="8">
    <location>
        <begin position="161"/>
        <end position="181"/>
    </location>
</feature>
<evidence type="ECO:0000256" key="1">
    <source>
        <dbReference type="ARBA" id="ARBA00004141"/>
    </source>
</evidence>
<feature type="transmembrane region" description="Helical" evidence="8">
    <location>
        <begin position="228"/>
        <end position="249"/>
    </location>
</feature>
<organism evidence="11 12">
    <name type="scientific">Azospirillum griseum</name>
    <dbReference type="NCBI Taxonomy" id="2496639"/>
    <lineage>
        <taxon>Bacteria</taxon>
        <taxon>Pseudomonadati</taxon>
        <taxon>Pseudomonadota</taxon>
        <taxon>Alphaproteobacteria</taxon>
        <taxon>Rhodospirillales</taxon>
        <taxon>Azospirillaceae</taxon>
        <taxon>Azospirillum</taxon>
    </lineage>
</organism>
<dbReference type="AlphaFoldDB" id="A0A3S0I1L6"/>
<comment type="subcellular location">
    <subcellularLocation>
        <location evidence="8">Cell membrane</location>
        <topology evidence="8">Multi-pass membrane protein</topology>
    </subcellularLocation>
    <subcellularLocation>
        <location evidence="1">Membrane</location>
        <topology evidence="1">Multi-pass membrane protein</topology>
    </subcellularLocation>
</comment>
<feature type="transmembrane region" description="Helical" evidence="8">
    <location>
        <begin position="261"/>
        <end position="285"/>
    </location>
</feature>
<dbReference type="Proteomes" id="UP000277007">
    <property type="component" value="Unassembled WGS sequence"/>
</dbReference>
<sequence>MGFPRRSVPFLSALAVASALPLSQALAQTAAPAPTPELSAADTAWMITASMFVLLMFVPGLALFYGGMVRKKNVLSMLMQSFFSAALLTVLWVAVGYSLTFTEGNPFFGGLGKAMLTGIKPETLSGTIPEFVFVMFQCTFAIITPMIIMGGPADRMKFSSAMVFLALWMLFAYVPVAHMVWGPGGFLMNAGVLDFAGGTVVHINSGVAGLVAALMIGRRKGGGVEPMAPHNLVLTMVGGSLLWVGWFGFNAGSALTSGALAGLALINTQIAAAAATVSWVVVEWLAKGRPSLLGAVSGAVAGLVVITPACGFVSPGSAMVMGLAGGIACCAGATVMKKALGVDDALDVFGVHGVGGILGAVLTGVFASAAYGGEGKSGWIDGNFAQIGLQIEGVVVTVLWTAVVSVVALKLIDVVMGLRVDAEVETDGLDLALHGETVHS</sequence>
<feature type="signal peptide" evidence="9">
    <location>
        <begin position="1"/>
        <end position="27"/>
    </location>
</feature>
<dbReference type="PANTHER" id="PTHR43029">
    <property type="entry name" value="AMMONIUM TRANSPORTER MEP2"/>
    <property type="match status" value="1"/>
</dbReference>
<protein>
    <recommendedName>
        <fullName evidence="8">Ammonium transporter</fullName>
    </recommendedName>
</protein>
<dbReference type="RefSeq" id="WP_126614643.1">
    <property type="nucleotide sequence ID" value="NZ_JBHUCY010000029.1"/>
</dbReference>
<evidence type="ECO:0000256" key="7">
    <source>
        <dbReference type="ARBA" id="ARBA00023177"/>
    </source>
</evidence>
<keyword evidence="9" id="KW-0732">Signal</keyword>
<feature type="transmembrane region" description="Helical" evidence="8">
    <location>
        <begin position="391"/>
        <end position="412"/>
    </location>
</feature>
<comment type="similarity">
    <text evidence="2 8">Belongs to the ammonia transporter channel (TC 1.A.11.2) family.</text>
</comment>
<dbReference type="SUPFAM" id="SSF111352">
    <property type="entry name" value="Ammonium transporter"/>
    <property type="match status" value="1"/>
</dbReference>
<keyword evidence="12" id="KW-1185">Reference proteome</keyword>
<evidence type="ECO:0000256" key="3">
    <source>
        <dbReference type="ARBA" id="ARBA00022448"/>
    </source>
</evidence>
<evidence type="ECO:0000256" key="2">
    <source>
        <dbReference type="ARBA" id="ARBA00005887"/>
    </source>
</evidence>
<dbReference type="NCBIfam" id="TIGR00836">
    <property type="entry name" value="amt"/>
    <property type="match status" value="1"/>
</dbReference>
<evidence type="ECO:0000313" key="12">
    <source>
        <dbReference type="Proteomes" id="UP000277007"/>
    </source>
</evidence>
<dbReference type="PANTHER" id="PTHR43029:SF10">
    <property type="entry name" value="AMMONIUM TRANSPORTER MEP2"/>
    <property type="match status" value="1"/>
</dbReference>
<dbReference type="InterPro" id="IPR001905">
    <property type="entry name" value="Ammonium_transpt"/>
</dbReference>
<reference evidence="11 12" key="1">
    <citation type="submission" date="2018-12" db="EMBL/GenBank/DDBJ databases">
        <authorList>
            <person name="Yang Y."/>
        </authorList>
    </citation>
    <scope>NUCLEOTIDE SEQUENCE [LARGE SCALE GENOMIC DNA]</scope>
    <source>
        <strain evidence="11 12">L-25-5w-1</strain>
    </source>
</reference>
<evidence type="ECO:0000256" key="6">
    <source>
        <dbReference type="ARBA" id="ARBA00023136"/>
    </source>
</evidence>
<proteinExistence type="inferred from homology"/>
<feature type="transmembrane region" description="Helical" evidence="8">
    <location>
        <begin position="292"/>
        <end position="314"/>
    </location>
</feature>
<feature type="transmembrane region" description="Helical" evidence="8">
    <location>
        <begin position="320"/>
        <end position="336"/>
    </location>
</feature>
<feature type="transmembrane region" description="Helical" evidence="8">
    <location>
        <begin position="77"/>
        <end position="99"/>
    </location>
</feature>
<feature type="domain" description="Ammonium transporter AmtB-like" evidence="10">
    <location>
        <begin position="44"/>
        <end position="437"/>
    </location>
</feature>
<evidence type="ECO:0000256" key="5">
    <source>
        <dbReference type="ARBA" id="ARBA00022989"/>
    </source>
</evidence>
<gene>
    <name evidence="11" type="ORF">EJ903_09910</name>
</gene>
<keyword evidence="7 8" id="KW-0924">Ammonia transport</keyword>
<dbReference type="PROSITE" id="PS01219">
    <property type="entry name" value="AMMONIUM_TRANSP"/>
    <property type="match status" value="1"/>
</dbReference>
<name>A0A3S0I1L6_9PROT</name>